<feature type="domain" description="Fido" evidence="1">
    <location>
        <begin position="12"/>
        <end position="158"/>
    </location>
</feature>
<reference evidence="2 3" key="1">
    <citation type="submission" date="2021-04" db="EMBL/GenBank/DDBJ databases">
        <title>Corynebacterium genitalium sp. nov. and Corynebacterium genitalium sp. nov., two new species of the genus Corynebacterium.</title>
        <authorList>
            <person name="Jaen-Luchoro D."/>
            <person name="Pinyeiro-Iglesias B."/>
            <person name="Al-Shaer S."/>
            <person name="Karlsson R."/>
            <person name="Gonzales-Siles L."/>
            <person name="Cardew S."/>
            <person name="Jensie-Markopolous S."/>
            <person name="Ohlen M."/>
            <person name="Inganas E."/>
            <person name="Moore E.R.B."/>
        </authorList>
    </citation>
    <scope>NUCLEOTIDE SEQUENCE [LARGE SCALE GENOMIC DNA]</scope>
    <source>
        <strain evidence="2 3">CCUG 55013</strain>
    </source>
</reference>
<accession>A0ABD4TRB4</accession>
<dbReference type="Proteomes" id="UP001205080">
    <property type="component" value="Unassembled WGS sequence"/>
</dbReference>
<dbReference type="RefSeq" id="WP_218117848.1">
    <property type="nucleotide sequence ID" value="NZ_CP072934.1"/>
</dbReference>
<dbReference type="PANTHER" id="PTHR39426">
    <property type="entry name" value="HOMOLOGY TO DEATH-ON-CURING PROTEIN OF PHAGE P1"/>
    <property type="match status" value="1"/>
</dbReference>
<name>A0ABD4TRB4_9CORY</name>
<organism evidence="2 3">
    <name type="scientific">Corynebacterium pseudogenitalium</name>
    <dbReference type="NCBI Taxonomy" id="38303"/>
    <lineage>
        <taxon>Bacteria</taxon>
        <taxon>Bacillati</taxon>
        <taxon>Actinomycetota</taxon>
        <taxon>Actinomycetes</taxon>
        <taxon>Mycobacteriales</taxon>
        <taxon>Corynebacteriaceae</taxon>
        <taxon>Corynebacterium</taxon>
    </lineage>
</organism>
<evidence type="ECO:0000313" key="3">
    <source>
        <dbReference type="Proteomes" id="UP001205080"/>
    </source>
</evidence>
<evidence type="ECO:0000259" key="1">
    <source>
        <dbReference type="PROSITE" id="PS51459"/>
    </source>
</evidence>
<gene>
    <name evidence="2" type="ORF">KBX22_06695</name>
</gene>
<comment type="caution">
    <text evidence="2">The sequence shown here is derived from an EMBL/GenBank/DDBJ whole genome shotgun (WGS) entry which is preliminary data.</text>
</comment>
<dbReference type="PROSITE" id="PS51459">
    <property type="entry name" value="FIDO"/>
    <property type="match status" value="1"/>
</dbReference>
<sequence length="168" mass="18450">MSDHSEASREQLLAQMLVELACAVNQGCGDRVNANGEPESYLGFTVDRASLESAVYAPFQLFSGQPRYASVFDRGAALTVHIANNHPFADGNKRTALIVGLTYLRLFSVHVREPEGKGPDLAAGEEGARLMEYIVTHAADLDSVIAHTSRAFQRWADIDGLARRYRQK</sequence>
<dbReference type="AlphaFoldDB" id="A0ABD4TRB4"/>
<evidence type="ECO:0000313" key="2">
    <source>
        <dbReference type="EMBL" id="MCQ4614417.1"/>
    </source>
</evidence>
<protein>
    <submittedName>
        <fullName evidence="2">Fic family protein</fullName>
    </submittedName>
</protein>
<dbReference type="EMBL" id="JAGPYW010000006">
    <property type="protein sequence ID" value="MCQ4614417.1"/>
    <property type="molecule type" value="Genomic_DNA"/>
</dbReference>
<dbReference type="InterPro" id="IPR003812">
    <property type="entry name" value="Fido"/>
</dbReference>
<dbReference type="PANTHER" id="PTHR39426:SF1">
    <property type="entry name" value="HOMOLOGY TO DEATH-ON-CURING PROTEIN OF PHAGE P1"/>
    <property type="match status" value="1"/>
</dbReference>
<dbReference type="Pfam" id="PF02661">
    <property type="entry name" value="Fic"/>
    <property type="match status" value="1"/>
</dbReference>
<dbReference type="InterPro" id="IPR006440">
    <property type="entry name" value="Doc"/>
</dbReference>
<proteinExistence type="predicted"/>